<dbReference type="AlphaFoldDB" id="A0A2N9YIU4"/>
<keyword evidence="1" id="KW-0812">Transmembrane</keyword>
<feature type="transmembrane region" description="Helical" evidence="1">
    <location>
        <begin position="7"/>
        <end position="29"/>
    </location>
</feature>
<dbReference type="NCBIfam" id="NF008528">
    <property type="entry name" value="PRK11463.1-2"/>
    <property type="match status" value="1"/>
</dbReference>
<dbReference type="STRING" id="288004.AL038_06320"/>
<feature type="transmembrane region" description="Helical" evidence="1">
    <location>
        <begin position="78"/>
        <end position="105"/>
    </location>
</feature>
<dbReference type="PANTHER" id="PTHR35335">
    <property type="entry name" value="UPF0716 PROTEIN FXSA"/>
    <property type="match status" value="1"/>
</dbReference>
<dbReference type="InterPro" id="IPR007313">
    <property type="entry name" value="FxsA"/>
</dbReference>
<protein>
    <recommendedName>
        <fullName evidence="4">Exlusion protein FxsA</fullName>
    </recommendedName>
</protein>
<evidence type="ECO:0008006" key="4">
    <source>
        <dbReference type="Google" id="ProtNLM"/>
    </source>
</evidence>
<dbReference type="Pfam" id="PF04186">
    <property type="entry name" value="FxsA"/>
    <property type="match status" value="1"/>
</dbReference>
<dbReference type="EMBL" id="CP018889">
    <property type="protein sequence ID" value="AUI70403.1"/>
    <property type="molecule type" value="Genomic_DNA"/>
</dbReference>
<keyword evidence="1" id="KW-0472">Membrane</keyword>
<dbReference type="KEGG" id="blep:AL038_06320"/>
<dbReference type="RefSeq" id="WP_066246103.1">
    <property type="nucleotide sequence ID" value="NZ_CP012373.2"/>
</dbReference>
<proteinExistence type="predicted"/>
<keyword evidence="1" id="KW-1133">Transmembrane helix</keyword>
<dbReference type="Proteomes" id="UP000234271">
    <property type="component" value="Chromosome"/>
</dbReference>
<feature type="transmembrane region" description="Helical" evidence="1">
    <location>
        <begin position="35"/>
        <end position="57"/>
    </location>
</feature>
<sequence length="157" mass="17768">MLKPQHLLLLFIIIPIVEIYLLVTVGQVIGILPTIFLVISMAVTGVYLLRVQGLVTLRKLRMTLAQGQEPTEPLLDGLFIMFGGILLLTPGFFTDFIALFCLIPLTRRLLIQYFVRHLQNTSYVTASYTVHTQQAAENPHKPTVIEGNFKREKDSEM</sequence>
<name>A0A2N9YIU4_9GAMM</name>
<evidence type="ECO:0000313" key="3">
    <source>
        <dbReference type="Proteomes" id="UP000234271"/>
    </source>
</evidence>
<gene>
    <name evidence="2" type="ORF">BLE401_17985</name>
</gene>
<keyword evidence="3" id="KW-1185">Reference proteome</keyword>
<dbReference type="GO" id="GO:0016020">
    <property type="term" value="C:membrane"/>
    <property type="evidence" value="ECO:0007669"/>
    <property type="project" value="InterPro"/>
</dbReference>
<dbReference type="PANTHER" id="PTHR35335:SF1">
    <property type="entry name" value="UPF0716 PROTEIN FXSA"/>
    <property type="match status" value="1"/>
</dbReference>
<evidence type="ECO:0000256" key="1">
    <source>
        <dbReference type="SAM" id="Phobius"/>
    </source>
</evidence>
<dbReference type="OrthoDB" id="9792788at2"/>
<evidence type="ECO:0000313" key="2">
    <source>
        <dbReference type="EMBL" id="AUI70403.1"/>
    </source>
</evidence>
<accession>A0A2N9YIU4</accession>
<reference evidence="3" key="1">
    <citation type="submission" date="2016-12" db="EMBL/GenBank/DDBJ databases">
        <title>Complete Genome Sequence of Beggiatoa leptomitiformis D-401.</title>
        <authorList>
            <person name="Fomenkov A."/>
            <person name="Vincze T."/>
            <person name="Grabovich M."/>
            <person name="Anton B.P."/>
            <person name="Dubinina G."/>
            <person name="Orlova M."/>
            <person name="Belousova E."/>
            <person name="Roberts R.J."/>
        </authorList>
    </citation>
    <scope>NUCLEOTIDE SEQUENCE [LARGE SCALE GENOMIC DNA]</scope>
    <source>
        <strain evidence="3">D-401</strain>
    </source>
</reference>
<organism evidence="2 3">
    <name type="scientific">Beggiatoa leptomitoformis</name>
    <dbReference type="NCBI Taxonomy" id="288004"/>
    <lineage>
        <taxon>Bacteria</taxon>
        <taxon>Pseudomonadati</taxon>
        <taxon>Pseudomonadota</taxon>
        <taxon>Gammaproteobacteria</taxon>
        <taxon>Thiotrichales</taxon>
        <taxon>Thiotrichaceae</taxon>
        <taxon>Beggiatoa</taxon>
    </lineage>
</organism>